<evidence type="ECO:0000313" key="2">
    <source>
        <dbReference type="Proteomes" id="UP000555836"/>
    </source>
</evidence>
<protein>
    <submittedName>
        <fullName evidence="1">DNA polymerase III subunit alpha</fullName>
    </submittedName>
</protein>
<comment type="caution">
    <text evidence="1">The sequence shown here is derived from an EMBL/GenBank/DDBJ whole genome shotgun (WGS) entry which is preliminary data.</text>
</comment>
<accession>A0A7Y0X496</accession>
<reference evidence="1 2" key="1">
    <citation type="submission" date="2020-04" db="EMBL/GenBank/DDBJ databases">
        <title>Whole-genome sequencing of Vibrio spp. from China reveals different genetic environments of blaCTX-M-14 among diverse lineages.</title>
        <authorList>
            <person name="Zheng Z."/>
            <person name="Ye L."/>
            <person name="Chen S."/>
        </authorList>
    </citation>
    <scope>NUCLEOTIDE SEQUENCE [LARGE SCALE GENOMIC DNA]</scope>
    <source>
        <strain evidence="1 2">Vb0574</strain>
    </source>
</reference>
<evidence type="ECO:0000313" key="1">
    <source>
        <dbReference type="EMBL" id="NMU24453.1"/>
    </source>
</evidence>
<name>A0A7Y0X496_VIBPH</name>
<dbReference type="AlphaFoldDB" id="A0A7Y0X496"/>
<sequence length="44" mass="5092">MKEYTLDDAQAVAKDLSDISLFLNSKSCQNNEELRAVIWERMQS</sequence>
<feature type="non-terminal residue" evidence="1">
    <location>
        <position position="44"/>
    </location>
</feature>
<gene>
    <name evidence="1" type="ORF">HKB21_02285</name>
</gene>
<dbReference type="Proteomes" id="UP000555836">
    <property type="component" value="Unassembled WGS sequence"/>
</dbReference>
<dbReference type="EMBL" id="JABCLD010000328">
    <property type="protein sequence ID" value="NMU24453.1"/>
    <property type="molecule type" value="Genomic_DNA"/>
</dbReference>
<proteinExistence type="predicted"/>
<organism evidence="1 2">
    <name type="scientific">Vibrio parahaemolyticus</name>
    <dbReference type="NCBI Taxonomy" id="670"/>
    <lineage>
        <taxon>Bacteria</taxon>
        <taxon>Pseudomonadati</taxon>
        <taxon>Pseudomonadota</taxon>
        <taxon>Gammaproteobacteria</taxon>
        <taxon>Vibrionales</taxon>
        <taxon>Vibrionaceae</taxon>
        <taxon>Vibrio</taxon>
    </lineage>
</organism>